<accession>A0AAV5V2B5</accession>
<reference evidence="1" key="1">
    <citation type="submission" date="2023-10" db="EMBL/GenBank/DDBJ databases">
        <title>Genome assembly of Pristionchus species.</title>
        <authorList>
            <person name="Yoshida K."/>
            <person name="Sommer R.J."/>
        </authorList>
    </citation>
    <scope>NUCLEOTIDE SEQUENCE</scope>
    <source>
        <strain evidence="1">RS5133</strain>
    </source>
</reference>
<name>A0AAV5V2B5_9BILA</name>
<dbReference type="EMBL" id="BTSY01000002">
    <property type="protein sequence ID" value="GMT13711.1"/>
    <property type="molecule type" value="Genomic_DNA"/>
</dbReference>
<protein>
    <submittedName>
        <fullName evidence="1">Uncharacterized protein</fullName>
    </submittedName>
</protein>
<feature type="non-terminal residue" evidence="1">
    <location>
        <position position="82"/>
    </location>
</feature>
<gene>
    <name evidence="1" type="ORF">PFISCL1PPCAC_5008</name>
</gene>
<comment type="caution">
    <text evidence="1">The sequence shown here is derived from an EMBL/GenBank/DDBJ whole genome shotgun (WGS) entry which is preliminary data.</text>
</comment>
<organism evidence="1 2">
    <name type="scientific">Pristionchus fissidentatus</name>
    <dbReference type="NCBI Taxonomy" id="1538716"/>
    <lineage>
        <taxon>Eukaryota</taxon>
        <taxon>Metazoa</taxon>
        <taxon>Ecdysozoa</taxon>
        <taxon>Nematoda</taxon>
        <taxon>Chromadorea</taxon>
        <taxon>Rhabditida</taxon>
        <taxon>Rhabditina</taxon>
        <taxon>Diplogasteromorpha</taxon>
        <taxon>Diplogasteroidea</taxon>
        <taxon>Neodiplogasteridae</taxon>
        <taxon>Pristionchus</taxon>
    </lineage>
</organism>
<sequence>PTTTTDPCTTTNGYNAMGWQTDDSGNVFVGDDIAKFSLIVMPDEMFWKPLPKDWPEAGLFGSQYPDSPDYRGPCQGCSCNKK</sequence>
<evidence type="ECO:0000313" key="2">
    <source>
        <dbReference type="Proteomes" id="UP001432322"/>
    </source>
</evidence>
<proteinExistence type="predicted"/>
<feature type="non-terminal residue" evidence="1">
    <location>
        <position position="1"/>
    </location>
</feature>
<evidence type="ECO:0000313" key="1">
    <source>
        <dbReference type="EMBL" id="GMT13711.1"/>
    </source>
</evidence>
<dbReference type="Proteomes" id="UP001432322">
    <property type="component" value="Unassembled WGS sequence"/>
</dbReference>
<keyword evidence="2" id="KW-1185">Reference proteome</keyword>
<dbReference type="AlphaFoldDB" id="A0AAV5V2B5"/>